<reference evidence="1 2" key="1">
    <citation type="submission" date="2021-06" db="EMBL/GenBank/DDBJ databases">
        <title>Caerostris extrusa draft genome.</title>
        <authorList>
            <person name="Kono N."/>
            <person name="Arakawa K."/>
        </authorList>
    </citation>
    <scope>NUCLEOTIDE SEQUENCE [LARGE SCALE GENOMIC DNA]</scope>
</reference>
<protein>
    <submittedName>
        <fullName evidence="1">Uncharacterized protein</fullName>
    </submittedName>
</protein>
<evidence type="ECO:0000313" key="1">
    <source>
        <dbReference type="EMBL" id="GIY33936.1"/>
    </source>
</evidence>
<proteinExistence type="predicted"/>
<dbReference type="Proteomes" id="UP001054945">
    <property type="component" value="Unassembled WGS sequence"/>
</dbReference>
<accession>A0AAV4SL45</accession>
<keyword evidence="2" id="KW-1185">Reference proteome</keyword>
<sequence length="79" mass="8716">MPAPPPMGERNANNSAPNFSPSALRALELFKILSTFAHDETIIFPALLKAIRSALPTLRAIDNDEEKAVNIFEHYCAHV</sequence>
<dbReference type="EMBL" id="BPLR01009710">
    <property type="protein sequence ID" value="GIY33936.1"/>
    <property type="molecule type" value="Genomic_DNA"/>
</dbReference>
<comment type="caution">
    <text evidence="1">The sequence shown here is derived from an EMBL/GenBank/DDBJ whole genome shotgun (WGS) entry which is preliminary data.</text>
</comment>
<organism evidence="1 2">
    <name type="scientific">Caerostris extrusa</name>
    <name type="common">Bark spider</name>
    <name type="synonym">Caerostris bankana</name>
    <dbReference type="NCBI Taxonomy" id="172846"/>
    <lineage>
        <taxon>Eukaryota</taxon>
        <taxon>Metazoa</taxon>
        <taxon>Ecdysozoa</taxon>
        <taxon>Arthropoda</taxon>
        <taxon>Chelicerata</taxon>
        <taxon>Arachnida</taxon>
        <taxon>Araneae</taxon>
        <taxon>Araneomorphae</taxon>
        <taxon>Entelegynae</taxon>
        <taxon>Araneoidea</taxon>
        <taxon>Araneidae</taxon>
        <taxon>Caerostris</taxon>
    </lineage>
</organism>
<evidence type="ECO:0000313" key="2">
    <source>
        <dbReference type="Proteomes" id="UP001054945"/>
    </source>
</evidence>
<dbReference type="AlphaFoldDB" id="A0AAV4SL45"/>
<gene>
    <name evidence="1" type="ORF">CEXT_811391</name>
</gene>
<name>A0AAV4SL45_CAEEX</name>